<feature type="domain" description="AAA+ ATPase" evidence="1">
    <location>
        <begin position="137"/>
        <end position="315"/>
    </location>
</feature>
<dbReference type="Gene3D" id="3.40.50.300">
    <property type="entry name" value="P-loop containing nucleotide triphosphate hydrolases"/>
    <property type="match status" value="1"/>
</dbReference>
<proteinExistence type="predicted"/>
<dbReference type="AlphaFoldDB" id="A0A9X3W4A8"/>
<protein>
    <submittedName>
        <fullName evidence="2">Type IV secretory system conjugative DNA transfer family protein</fullName>
    </submittedName>
</protein>
<accession>A0A9X3W4A8</accession>
<dbReference type="SUPFAM" id="SSF52540">
    <property type="entry name" value="P-loop containing nucleoside triphosphate hydrolases"/>
    <property type="match status" value="1"/>
</dbReference>
<gene>
    <name evidence="2" type="ORF">ODU72_01230</name>
</gene>
<dbReference type="EMBL" id="JAOTGY010000002">
    <property type="protein sequence ID" value="MDB6257310.1"/>
    <property type="molecule type" value="Genomic_DNA"/>
</dbReference>
<comment type="caution">
    <text evidence="2">The sequence shown here is derived from an EMBL/GenBank/DDBJ whole genome shotgun (WGS) entry which is preliminary data.</text>
</comment>
<dbReference type="InterPro" id="IPR027417">
    <property type="entry name" value="P-loop_NTPase"/>
</dbReference>
<evidence type="ECO:0000259" key="1">
    <source>
        <dbReference type="SMART" id="SM00382"/>
    </source>
</evidence>
<dbReference type="SMART" id="SM00382">
    <property type="entry name" value="AAA"/>
    <property type="match status" value="1"/>
</dbReference>
<dbReference type="RefSeq" id="WP_271864440.1">
    <property type="nucleotide sequence ID" value="NZ_JAOTGR010000006.1"/>
</dbReference>
<reference evidence="2" key="1">
    <citation type="journal article" date="2022" name="Microorganisms">
        <title>Antibiotic Susceptibility, Resistance Gene Determinants and Corresponding Genomic Regions in Lactobacillus amylovorus Isolates Derived from Wild Boars and Domestic Pigs.</title>
        <authorList>
            <person name="Moravkova M."/>
            <person name="Kostovova I."/>
            <person name="Kavanova K."/>
            <person name="Pechar R."/>
            <person name="Stanek S."/>
            <person name="Brychta A."/>
            <person name="Zeman M."/>
            <person name="Kubasova T."/>
        </authorList>
    </citation>
    <scope>NUCLEOTIDE SEQUENCE</scope>
    <source>
        <strain evidence="2">M490A</strain>
    </source>
</reference>
<evidence type="ECO:0000313" key="3">
    <source>
        <dbReference type="Proteomes" id="UP001141981"/>
    </source>
</evidence>
<reference evidence="2" key="2">
    <citation type="submission" date="2022-10" db="EMBL/GenBank/DDBJ databases">
        <authorList>
            <person name="Kostovova I."/>
            <person name="Moravkova M."/>
            <person name="Pechar R."/>
        </authorList>
    </citation>
    <scope>NUCLEOTIDE SEQUENCE</scope>
    <source>
        <strain evidence="2">M490A</strain>
    </source>
</reference>
<name>A0A9X3W4A8_LACAM</name>
<sequence>MIGVRTKNCEFLEDVCNSALPEEVSSLRGSLLILESLNPAGILVVVPLPAPFVYSADNYYLLQTIIAAAVLPEHVCVRSHNMLLVSLENRSKSTSRAFYYPWVSSRKRLVGSFSDIYKKMDKSKGIEIMTNLYIPDSAHFIAVTGPSGSGKSVATRYICQCLYDKGDSLIMIDPKKSTGARWARGKSKVLLVIPQPEERLVDFLIRSTNLLHEEVRTTFKKQNELYEKTRKIDTNYGEISSHKRWIILEEIEALEAFGPKKQVDSLLREVLLLALLSREANTALLITSQSIRGDVLPIPIRNQIDCSIMLNESQDSTIKNMYPGIESIPQPFIGPGTGFVDLNITTKSIVDNGLQPVAMPTIIEN</sequence>
<dbReference type="InterPro" id="IPR003593">
    <property type="entry name" value="AAA+_ATPase"/>
</dbReference>
<organism evidence="2 3">
    <name type="scientific">Lactobacillus amylovorus</name>
    <dbReference type="NCBI Taxonomy" id="1604"/>
    <lineage>
        <taxon>Bacteria</taxon>
        <taxon>Bacillati</taxon>
        <taxon>Bacillota</taxon>
        <taxon>Bacilli</taxon>
        <taxon>Lactobacillales</taxon>
        <taxon>Lactobacillaceae</taxon>
        <taxon>Lactobacillus</taxon>
    </lineage>
</organism>
<dbReference type="Proteomes" id="UP001141981">
    <property type="component" value="Unassembled WGS sequence"/>
</dbReference>
<evidence type="ECO:0000313" key="2">
    <source>
        <dbReference type="EMBL" id="MDB6257310.1"/>
    </source>
</evidence>